<protein>
    <submittedName>
        <fullName evidence="2">Uncharacterized protein</fullName>
    </submittedName>
</protein>
<feature type="region of interest" description="Disordered" evidence="1">
    <location>
        <begin position="97"/>
        <end position="135"/>
    </location>
</feature>
<comment type="caution">
    <text evidence="2">The sequence shown here is derived from an EMBL/GenBank/DDBJ whole genome shotgun (WGS) entry which is preliminary data.</text>
</comment>
<organism evidence="2 3">
    <name type="scientific">Myotis myotis</name>
    <name type="common">Greater mouse-eared bat</name>
    <name type="synonym">Vespertilio myotis</name>
    <dbReference type="NCBI Taxonomy" id="51298"/>
    <lineage>
        <taxon>Eukaryota</taxon>
        <taxon>Metazoa</taxon>
        <taxon>Chordata</taxon>
        <taxon>Craniata</taxon>
        <taxon>Vertebrata</taxon>
        <taxon>Euteleostomi</taxon>
        <taxon>Mammalia</taxon>
        <taxon>Eutheria</taxon>
        <taxon>Laurasiatheria</taxon>
        <taxon>Chiroptera</taxon>
        <taxon>Yangochiroptera</taxon>
        <taxon>Vespertilionidae</taxon>
        <taxon>Myotis</taxon>
    </lineage>
</organism>
<name>A0A7J7SRH5_MYOMY</name>
<proteinExistence type="predicted"/>
<keyword evidence="3" id="KW-1185">Reference proteome</keyword>
<dbReference type="EMBL" id="JABWUV010000018">
    <property type="protein sequence ID" value="KAF6291036.1"/>
    <property type="molecule type" value="Genomic_DNA"/>
</dbReference>
<reference evidence="2 3" key="1">
    <citation type="journal article" date="2020" name="Nature">
        <title>Six reference-quality genomes reveal evolution of bat adaptations.</title>
        <authorList>
            <person name="Jebb D."/>
            <person name="Huang Z."/>
            <person name="Pippel M."/>
            <person name="Hughes G.M."/>
            <person name="Lavrichenko K."/>
            <person name="Devanna P."/>
            <person name="Winkler S."/>
            <person name="Jermiin L.S."/>
            <person name="Skirmuntt E.C."/>
            <person name="Katzourakis A."/>
            <person name="Burkitt-Gray L."/>
            <person name="Ray D.A."/>
            <person name="Sullivan K.A.M."/>
            <person name="Roscito J.G."/>
            <person name="Kirilenko B.M."/>
            <person name="Davalos L.M."/>
            <person name="Corthals A.P."/>
            <person name="Power M.L."/>
            <person name="Jones G."/>
            <person name="Ransome R.D."/>
            <person name="Dechmann D.K.N."/>
            <person name="Locatelli A.G."/>
            <person name="Puechmaille S.J."/>
            <person name="Fedrigo O."/>
            <person name="Jarvis E.D."/>
            <person name="Hiller M."/>
            <person name="Vernes S.C."/>
            <person name="Myers E.W."/>
            <person name="Teeling E.C."/>
        </authorList>
    </citation>
    <scope>NUCLEOTIDE SEQUENCE [LARGE SCALE GENOMIC DNA]</scope>
    <source>
        <strain evidence="2">MMyoMyo1</strain>
        <tissue evidence="2">Flight muscle</tissue>
    </source>
</reference>
<evidence type="ECO:0000313" key="2">
    <source>
        <dbReference type="EMBL" id="KAF6291036.1"/>
    </source>
</evidence>
<evidence type="ECO:0000256" key="1">
    <source>
        <dbReference type="SAM" id="MobiDB-lite"/>
    </source>
</evidence>
<gene>
    <name evidence="2" type="ORF">mMyoMyo1_009406</name>
</gene>
<dbReference type="AlphaFoldDB" id="A0A7J7SRH5"/>
<dbReference type="Proteomes" id="UP000527355">
    <property type="component" value="Unassembled WGS sequence"/>
</dbReference>
<accession>A0A7J7SRH5</accession>
<feature type="compositionally biased region" description="Basic residues" evidence="1">
    <location>
        <begin position="116"/>
        <end position="135"/>
    </location>
</feature>
<feature type="compositionally biased region" description="Basic and acidic residues" evidence="1">
    <location>
        <begin position="105"/>
        <end position="115"/>
    </location>
</feature>
<sequence length="135" mass="14687">MPLKGTVSSEQMEEAGLEAEGRLALRPTLPLSQALVNAARPAWRSCPVGLRKRPTWFSCPHPSPLLPGLPQDSGVSAPREGPQTGLPLVVCVSPKIPPTGSLNPERSHLANDSRRHQIRVRSNYRKASHLSAIHR</sequence>
<evidence type="ECO:0000313" key="3">
    <source>
        <dbReference type="Proteomes" id="UP000527355"/>
    </source>
</evidence>